<gene>
    <name evidence="8" type="ORF">BGL_1c14950</name>
</gene>
<dbReference type="InterPro" id="IPR020846">
    <property type="entry name" value="MFS_dom"/>
</dbReference>
<feature type="transmembrane region" description="Helical" evidence="6">
    <location>
        <begin position="361"/>
        <end position="379"/>
    </location>
</feature>
<dbReference type="CDD" id="cd17319">
    <property type="entry name" value="MFS_ExuT_GudP_like"/>
    <property type="match status" value="1"/>
</dbReference>
<evidence type="ECO:0000256" key="5">
    <source>
        <dbReference type="ARBA" id="ARBA00023136"/>
    </source>
</evidence>
<organism evidence="8 9">
    <name type="scientific">Burkholderia plantarii</name>
    <dbReference type="NCBI Taxonomy" id="41899"/>
    <lineage>
        <taxon>Bacteria</taxon>
        <taxon>Pseudomonadati</taxon>
        <taxon>Pseudomonadota</taxon>
        <taxon>Betaproteobacteria</taxon>
        <taxon>Burkholderiales</taxon>
        <taxon>Burkholderiaceae</taxon>
        <taxon>Burkholderia</taxon>
    </lineage>
</organism>
<dbReference type="Pfam" id="PF07690">
    <property type="entry name" value="MFS_1"/>
    <property type="match status" value="1"/>
</dbReference>
<keyword evidence="9" id="KW-1185">Reference proteome</keyword>
<feature type="transmembrane region" description="Helical" evidence="6">
    <location>
        <begin position="111"/>
        <end position="129"/>
    </location>
</feature>
<evidence type="ECO:0000256" key="2">
    <source>
        <dbReference type="ARBA" id="ARBA00022448"/>
    </source>
</evidence>
<evidence type="ECO:0000256" key="3">
    <source>
        <dbReference type="ARBA" id="ARBA00022692"/>
    </source>
</evidence>
<dbReference type="SUPFAM" id="SSF103473">
    <property type="entry name" value="MFS general substrate transporter"/>
    <property type="match status" value="1"/>
</dbReference>
<dbReference type="PROSITE" id="PS50850">
    <property type="entry name" value="MFS"/>
    <property type="match status" value="1"/>
</dbReference>
<accession>A0A0B6S1A1</accession>
<dbReference type="AlphaFoldDB" id="A0A0B6S1A1"/>
<feature type="transmembrane region" description="Helical" evidence="6">
    <location>
        <begin position="80"/>
        <end position="99"/>
    </location>
</feature>
<dbReference type="FunFam" id="1.20.1250.20:FF:000018">
    <property type="entry name" value="MFS transporter permease"/>
    <property type="match status" value="1"/>
</dbReference>
<dbReference type="GO" id="GO:0016020">
    <property type="term" value="C:membrane"/>
    <property type="evidence" value="ECO:0007669"/>
    <property type="project" value="UniProtKB-SubCell"/>
</dbReference>
<dbReference type="GO" id="GO:0022857">
    <property type="term" value="F:transmembrane transporter activity"/>
    <property type="evidence" value="ECO:0007669"/>
    <property type="project" value="InterPro"/>
</dbReference>
<dbReference type="PANTHER" id="PTHR43791">
    <property type="entry name" value="PERMEASE-RELATED"/>
    <property type="match status" value="1"/>
</dbReference>
<feature type="transmembrane region" description="Helical" evidence="6">
    <location>
        <begin position="391"/>
        <end position="408"/>
    </location>
</feature>
<protein>
    <submittedName>
        <fullName evidence="8">Major facilitator superfamily MFS-1 transporter</fullName>
    </submittedName>
</protein>
<evidence type="ECO:0000313" key="8">
    <source>
        <dbReference type="EMBL" id="AJK46011.1"/>
    </source>
</evidence>
<feature type="transmembrane region" description="Helical" evidence="6">
    <location>
        <begin position="42"/>
        <end position="60"/>
    </location>
</feature>
<name>A0A0B6S1A1_BURPL</name>
<feature type="domain" description="Major facilitator superfamily (MFS) profile" evidence="7">
    <location>
        <begin position="46"/>
        <end position="450"/>
    </location>
</feature>
<keyword evidence="5 6" id="KW-0472">Membrane</keyword>
<dbReference type="PANTHER" id="PTHR43791:SF36">
    <property type="entry name" value="TRANSPORTER, PUTATIVE (AFU_ORTHOLOGUE AFUA_6G08340)-RELATED"/>
    <property type="match status" value="1"/>
</dbReference>
<dbReference type="HOGENOM" id="CLU_001265_0_0_4"/>
<feature type="transmembrane region" description="Helical" evidence="6">
    <location>
        <begin position="303"/>
        <end position="324"/>
    </location>
</feature>
<evidence type="ECO:0000256" key="1">
    <source>
        <dbReference type="ARBA" id="ARBA00004141"/>
    </source>
</evidence>
<evidence type="ECO:0000259" key="7">
    <source>
        <dbReference type="PROSITE" id="PS50850"/>
    </source>
</evidence>
<comment type="subcellular location">
    <subcellularLocation>
        <location evidence="1">Membrane</location>
        <topology evidence="1">Multi-pass membrane protein</topology>
    </subcellularLocation>
</comment>
<reference evidence="8 9" key="2">
    <citation type="journal article" date="2016" name="Appl. Microbiol. Biotechnol.">
        <title>Mutations improving production and secretion of extracellular lipase by Burkholderia glumae PG1.</title>
        <authorList>
            <person name="Knapp A."/>
            <person name="Voget S."/>
            <person name="Gao R."/>
            <person name="Zaburannyi N."/>
            <person name="Krysciak D."/>
            <person name="Breuer M."/>
            <person name="Hauer B."/>
            <person name="Streit W.R."/>
            <person name="Muller R."/>
            <person name="Daniel R."/>
            <person name="Jaeger K.E."/>
        </authorList>
    </citation>
    <scope>NUCLEOTIDE SEQUENCE [LARGE SCALE GENOMIC DNA]</scope>
    <source>
        <strain evidence="8 9">PG1</strain>
    </source>
</reference>
<keyword evidence="3 6" id="KW-0812">Transmembrane</keyword>
<feature type="transmembrane region" description="Helical" evidence="6">
    <location>
        <begin position="336"/>
        <end position="355"/>
    </location>
</feature>
<dbReference type="EMBL" id="CP002580">
    <property type="protein sequence ID" value="AJK46011.1"/>
    <property type="molecule type" value="Genomic_DNA"/>
</dbReference>
<dbReference type="Proteomes" id="UP000031838">
    <property type="component" value="Chromosome 1"/>
</dbReference>
<keyword evidence="4 6" id="KW-1133">Transmembrane helix</keyword>
<feature type="transmembrane region" description="Helical" evidence="6">
    <location>
        <begin position="141"/>
        <end position="158"/>
    </location>
</feature>
<feature type="transmembrane region" description="Helical" evidence="6">
    <location>
        <begin position="170"/>
        <end position="192"/>
    </location>
</feature>
<feature type="transmembrane region" description="Helical" evidence="6">
    <location>
        <begin position="204"/>
        <end position="226"/>
    </location>
</feature>
<keyword evidence="2" id="KW-0813">Transport</keyword>
<proteinExistence type="predicted"/>
<dbReference type="InterPro" id="IPR036259">
    <property type="entry name" value="MFS_trans_sf"/>
</dbReference>
<evidence type="ECO:0000256" key="6">
    <source>
        <dbReference type="SAM" id="Phobius"/>
    </source>
</evidence>
<evidence type="ECO:0000256" key="4">
    <source>
        <dbReference type="ARBA" id="ARBA00022989"/>
    </source>
</evidence>
<feature type="transmembrane region" description="Helical" evidence="6">
    <location>
        <begin position="428"/>
        <end position="446"/>
    </location>
</feature>
<sequence length="457" mass="49494">MTIAVFLHYPSVFVRINQEHRVTVTSPTLAAVGDEPRVMSKIAWRLMPILVVMFLISFIDRQNVGFAKLQMVHSLNMTEAAFGLASSLFFIGYLLFEVPSTLALHRFGARVWLARIMLTWGLITVAMGFTTSMPVFCGLRFVLGIAEAGFYPGVIYYLTLWFPQSYRARVLGIFTLGSALANMLGSLVGGWLLSLSGIGGLAGWQWVFIATGLPAVVVGILVFRLLPTSFREARFLSDHEKAIVGAALEREAPVQAEHSHPWKALLDPRVILFAATYMMMSTSLYGVTYWLPTIVKSFGVSSSTNGLLSMLPWALAVVLLIWLPPKLRRARSLLRTIGIVAVLGATGFVLSLVLPTTPLRFVALVLGGACIPLIYPCFWSMPPRYFTGARAAASVAAINSIGNLGGFFSQNLMPLAGKLTGSAFGPMIVPIVCLSVLGVGAFVGWARSERSLAAVGG</sequence>
<dbReference type="InterPro" id="IPR011701">
    <property type="entry name" value="MFS"/>
</dbReference>
<evidence type="ECO:0000313" key="9">
    <source>
        <dbReference type="Proteomes" id="UP000031838"/>
    </source>
</evidence>
<dbReference type="Gene3D" id="1.20.1250.20">
    <property type="entry name" value="MFS general substrate transporter like domains"/>
    <property type="match status" value="2"/>
</dbReference>
<reference evidence="9" key="1">
    <citation type="submission" date="2011-03" db="EMBL/GenBank/DDBJ databases">
        <authorList>
            <person name="Voget S."/>
            <person name="Streit W.R."/>
            <person name="Jaeger K.E."/>
            <person name="Daniel R."/>
        </authorList>
    </citation>
    <scope>NUCLEOTIDE SEQUENCE [LARGE SCALE GENOMIC DNA]</scope>
    <source>
        <strain evidence="9">PG1</strain>
    </source>
</reference>
<dbReference type="KEGG" id="bgp:BGL_1c14950"/>
<feature type="transmembrane region" description="Helical" evidence="6">
    <location>
        <begin position="270"/>
        <end position="291"/>
    </location>
</feature>